<reference evidence="2 3" key="1">
    <citation type="journal article" date="2012" name="J. Bacteriol.">
        <title>Genome sequence of proteorhodopsin-containing sea ice bacterium Glaciecola punicea ACAM 611T.</title>
        <authorList>
            <person name="Qin Q.-L."/>
            <person name="Xie B.-B."/>
            <person name="Shu Y.-L."/>
            <person name="Rong J.-C."/>
            <person name="Zhao D.-L."/>
            <person name="Zhang X.-Y."/>
            <person name="Chen X.-L."/>
            <person name="Zhou B.-C."/>
            <person name="Zhanga Y.-Z."/>
        </authorList>
    </citation>
    <scope>NUCLEOTIDE SEQUENCE [LARGE SCALE GENOMIC DNA]</scope>
    <source>
        <strain evidence="2 3">ACAM 611</strain>
    </source>
</reference>
<dbReference type="AlphaFoldDB" id="H5T9L9"/>
<dbReference type="Pfam" id="PF11205">
    <property type="entry name" value="DUF2987"/>
    <property type="match status" value="1"/>
</dbReference>
<protein>
    <recommendedName>
        <fullName evidence="4">DUF2987 domain-containing protein</fullName>
    </recommendedName>
</protein>
<evidence type="ECO:0000313" key="3">
    <source>
        <dbReference type="Proteomes" id="UP000053586"/>
    </source>
</evidence>
<dbReference type="Proteomes" id="UP000053586">
    <property type="component" value="Unassembled WGS sequence"/>
</dbReference>
<dbReference type="OrthoDB" id="6402179at2"/>
<name>H5T9L9_9ALTE</name>
<proteinExistence type="predicted"/>
<dbReference type="eggNOG" id="ENOG502Z8T7">
    <property type="taxonomic scope" value="Bacteria"/>
</dbReference>
<comment type="caution">
    <text evidence="2">The sequence shown here is derived from an EMBL/GenBank/DDBJ whole genome shotgun (WGS) entry which is preliminary data.</text>
</comment>
<gene>
    <name evidence="2" type="ORF">GPUN_0861</name>
</gene>
<dbReference type="InterPro" id="IPR021370">
    <property type="entry name" value="DUF2987"/>
</dbReference>
<keyword evidence="1" id="KW-0732">Signal</keyword>
<feature type="chain" id="PRO_5003598925" description="DUF2987 domain-containing protein" evidence="1">
    <location>
        <begin position="29"/>
        <end position="220"/>
    </location>
</feature>
<accession>H5T9L9</accession>
<evidence type="ECO:0000313" key="2">
    <source>
        <dbReference type="EMBL" id="GAB54996.1"/>
    </source>
</evidence>
<organism evidence="2 3">
    <name type="scientific">Glaciecola punicea ACAM 611</name>
    <dbReference type="NCBI Taxonomy" id="1121923"/>
    <lineage>
        <taxon>Bacteria</taxon>
        <taxon>Pseudomonadati</taxon>
        <taxon>Pseudomonadota</taxon>
        <taxon>Gammaproteobacteria</taxon>
        <taxon>Alteromonadales</taxon>
        <taxon>Alteromonadaceae</taxon>
        <taxon>Glaciecola</taxon>
    </lineage>
</organism>
<sequence length="220" mass="24638">MIVRIGKTFAISLTIVIMSLSASKTAKSEELQVAYKTFYSHVKKLDSQETNALQFAFGFMNIRTKSLCQINSARISTEKQQIPIEITPEYRFTLPSERALRLADAVVILDLTEPSNICDISVQLETKPEHVKSSYTSQELDLLYDQFATFFDDIGGFMSFMMPEVDGLTIQFKDKNLTAALSNGMQIKDGKLILSSNELPILNNVILPSVPLRITAKTSR</sequence>
<dbReference type="RefSeq" id="WP_006003651.1">
    <property type="nucleotide sequence ID" value="NZ_BAET01000007.1"/>
</dbReference>
<dbReference type="EMBL" id="BAET01000007">
    <property type="protein sequence ID" value="GAB54996.1"/>
    <property type="molecule type" value="Genomic_DNA"/>
</dbReference>
<keyword evidence="3" id="KW-1185">Reference proteome</keyword>
<evidence type="ECO:0008006" key="4">
    <source>
        <dbReference type="Google" id="ProtNLM"/>
    </source>
</evidence>
<dbReference type="STRING" id="56804.BAE46_00640"/>
<reference evidence="2 3" key="2">
    <citation type="journal article" date="2017" name="Antonie Van Leeuwenhoek">
        <title>Rhizobium rhizosphaerae sp. nov., a novel species isolated from rice rhizosphere.</title>
        <authorList>
            <person name="Zhao J.J."/>
            <person name="Zhang J."/>
            <person name="Zhang R.J."/>
            <person name="Zhang C.W."/>
            <person name="Yin H.Q."/>
            <person name="Zhang X.X."/>
        </authorList>
    </citation>
    <scope>NUCLEOTIDE SEQUENCE [LARGE SCALE GENOMIC DNA]</scope>
    <source>
        <strain evidence="2 3">ACAM 611</strain>
    </source>
</reference>
<evidence type="ECO:0000256" key="1">
    <source>
        <dbReference type="SAM" id="SignalP"/>
    </source>
</evidence>
<feature type="signal peptide" evidence="1">
    <location>
        <begin position="1"/>
        <end position="28"/>
    </location>
</feature>